<organism evidence="1">
    <name type="scientific">Anguilla anguilla</name>
    <name type="common">European freshwater eel</name>
    <name type="synonym">Muraena anguilla</name>
    <dbReference type="NCBI Taxonomy" id="7936"/>
    <lineage>
        <taxon>Eukaryota</taxon>
        <taxon>Metazoa</taxon>
        <taxon>Chordata</taxon>
        <taxon>Craniata</taxon>
        <taxon>Vertebrata</taxon>
        <taxon>Euteleostomi</taxon>
        <taxon>Actinopterygii</taxon>
        <taxon>Neopterygii</taxon>
        <taxon>Teleostei</taxon>
        <taxon>Anguilliformes</taxon>
        <taxon>Anguillidae</taxon>
        <taxon>Anguilla</taxon>
    </lineage>
</organism>
<proteinExistence type="predicted"/>
<dbReference type="EMBL" id="GBXM01084402">
    <property type="protein sequence ID" value="JAH24175.1"/>
    <property type="molecule type" value="Transcribed_RNA"/>
</dbReference>
<evidence type="ECO:0000313" key="1">
    <source>
        <dbReference type="EMBL" id="JAH24175.1"/>
    </source>
</evidence>
<accession>A0A0E9R6R1</accession>
<reference evidence="1" key="2">
    <citation type="journal article" date="2015" name="Fish Shellfish Immunol.">
        <title>Early steps in the European eel (Anguilla anguilla)-Vibrio vulnificus interaction in the gills: Role of the RtxA13 toxin.</title>
        <authorList>
            <person name="Callol A."/>
            <person name="Pajuelo D."/>
            <person name="Ebbesson L."/>
            <person name="Teles M."/>
            <person name="MacKenzie S."/>
            <person name="Amaro C."/>
        </authorList>
    </citation>
    <scope>NUCLEOTIDE SEQUENCE</scope>
</reference>
<reference evidence="1" key="1">
    <citation type="submission" date="2014-11" db="EMBL/GenBank/DDBJ databases">
        <authorList>
            <person name="Amaro Gonzalez C."/>
        </authorList>
    </citation>
    <scope>NUCLEOTIDE SEQUENCE</scope>
</reference>
<sequence>MTTLNVFTNQLPLAIMTLEIIRPSY</sequence>
<protein>
    <submittedName>
        <fullName evidence="1">Uncharacterized protein</fullName>
    </submittedName>
</protein>
<name>A0A0E9R6R1_ANGAN</name>
<dbReference type="AlphaFoldDB" id="A0A0E9R6R1"/>